<accession>A0A2T4U3Z3</accession>
<dbReference type="AlphaFoldDB" id="A0A2T4U3Z3"/>
<keyword evidence="2" id="KW-1185">Reference proteome</keyword>
<evidence type="ECO:0000313" key="1">
    <source>
        <dbReference type="EMBL" id="PTL38122.1"/>
    </source>
</evidence>
<dbReference type="EMBL" id="PZJJ01000024">
    <property type="protein sequence ID" value="PTL38122.1"/>
    <property type="molecule type" value="Genomic_DNA"/>
</dbReference>
<reference evidence="1 2" key="1">
    <citation type="submission" date="2018-03" db="EMBL/GenBank/DDBJ databases">
        <title>Alkalicoccus saliphilus sp. nov., isolated from a mineral pool.</title>
        <authorList>
            <person name="Zhao B."/>
        </authorList>
    </citation>
    <scope>NUCLEOTIDE SEQUENCE [LARGE SCALE GENOMIC DNA]</scope>
    <source>
        <strain evidence="1 2">6AG</strain>
    </source>
</reference>
<organism evidence="1 2">
    <name type="scientific">Alkalicoccus saliphilus</name>
    <dbReference type="NCBI Taxonomy" id="200989"/>
    <lineage>
        <taxon>Bacteria</taxon>
        <taxon>Bacillati</taxon>
        <taxon>Bacillota</taxon>
        <taxon>Bacilli</taxon>
        <taxon>Bacillales</taxon>
        <taxon>Bacillaceae</taxon>
        <taxon>Alkalicoccus</taxon>
    </lineage>
</organism>
<proteinExistence type="predicted"/>
<name>A0A2T4U3Z3_9BACI</name>
<dbReference type="Proteomes" id="UP000240509">
    <property type="component" value="Unassembled WGS sequence"/>
</dbReference>
<comment type="caution">
    <text evidence="1">The sequence shown here is derived from an EMBL/GenBank/DDBJ whole genome shotgun (WGS) entry which is preliminary data.</text>
</comment>
<gene>
    <name evidence="1" type="ORF">C6Y45_13080</name>
</gene>
<evidence type="ECO:0000313" key="2">
    <source>
        <dbReference type="Proteomes" id="UP000240509"/>
    </source>
</evidence>
<protein>
    <submittedName>
        <fullName evidence="1">Uncharacterized protein</fullName>
    </submittedName>
</protein>
<sequence>MGTRQNTQPKYLRYRCQHCGNIVRCLKRVVTRLLNRTKITALIVFTIS</sequence>